<protein>
    <recommendedName>
        <fullName evidence="4">BREX system P-loop protein BrxC</fullName>
    </recommendedName>
</protein>
<dbReference type="InterPro" id="IPR027417">
    <property type="entry name" value="P-loop_NTPase"/>
</dbReference>
<reference evidence="2 3" key="1">
    <citation type="submission" date="2023-07" db="EMBL/GenBank/DDBJ databases">
        <title>Genomic Encyclopedia of Type Strains, Phase IV (KMG-IV): sequencing the most valuable type-strain genomes for metagenomic binning, comparative biology and taxonomic classification.</title>
        <authorList>
            <person name="Goeker M."/>
        </authorList>
    </citation>
    <scope>NUCLEOTIDE SEQUENCE [LARGE SCALE GENOMIC DNA]</scope>
    <source>
        <strain evidence="2 3">DSM 11549</strain>
    </source>
</reference>
<dbReference type="NCBIfam" id="NF033441">
    <property type="entry name" value="BREX_BrxC"/>
    <property type="match status" value="1"/>
</dbReference>
<evidence type="ECO:0008006" key="4">
    <source>
        <dbReference type="Google" id="ProtNLM"/>
    </source>
</evidence>
<sequence length="1149" mass="125647">MKIKDTLQRDPAVHPLVNQGQARISDDRNERTMAELRGELETFVCEGQYADGVQKIIRSFLDNLGKTSQRGAWVSGFFGSGKSHLLKMLCHLWQDTAFADGTTARSLVPSIPEDLRALLRELDTAGKRAGGLIAAAGALPSGTTDNVRLTILAILLRAVGLPEQYPQARFCLWLHSQGKFAEVKSAVEAAGKSFERELNNLYVSGPIASAVMAAEKSFASTEAEAKQLLKAQFPPQVTDITTEQFLLVAKDALRLKAKDGRLPCTLLILDETQQYIGDSQQRASLVTEVTEAVSKQLDSHVMVVAAGQSALTEIQLLTYLLDRFTIRVPLSDAEVETVTRKVLLQKKPSALANVRSLLEKHAGEVSRQLQGTRIGEIAEDRAVVVDDYPLLPVRRRFWEHCFRQIDAAGTSSQLRSQLRIIHDAVAKVSERPLGSIVSADELFDALAPEMVNTGVLLREINERIIRVGRTEGELAQRVCGLAFLIGKLKREGGADIGVRATKDHLADLLIDDLSADNGKLRSEVEVMLKRLSDQGVLMLVGDEYRLQTREGSEWDREFRNRQTKLNNDDAAIQFKRDQQLYGEIDKAVRGIKMIQGAAKEPRQFVVHREQTPPTLDGSSVPIWIRDGWSCSEKDVVDAARAAGTDSPVLFVFIPRQSAEDLRRLIVEADATQQTLDAKGNPTTAEGQEARQSMDSRRARAVADRDRLIREVVANTKVFQGGGSEVLLTTLEDRIKTATEASLVRMFPRFKEADSAAWEAVIKRAREGADHPFQPTGHSDATEKHAVCQQVISTIGAGKTGSEIRKVLGGTPFGWPRDAVDAALIALHRLQHITATLNGQAVPLGQLDQNKIAKSEFRVEHATLSVGDRLILRKLFQALGVSCKSGEEAVRAGEFLASLIALAKATGGEAPLPSAPANTEIEDIQRLVGNEQLVAIKDKAPAWEERIKEWSGTRDLIAARLPAWDIVSRLAKHADGVPEAKPHLEEIEAIRAQRLLLEPADPANTVRQALSALLRDAVQKGHASHEKAFSDALASLASNSVWAKLKPEDQDTIKSAVGLTAPSKPDVSSDEALAGTLDRKPLASIQAEIDAIAGRVNQAIERAARLLEPKVQTVTLERSTLRDAAEVEAWVERQKATLLAKIADGPVLVN</sequence>
<feature type="compositionally biased region" description="Basic and acidic residues" evidence="1">
    <location>
        <begin position="687"/>
        <end position="696"/>
    </location>
</feature>
<gene>
    <name evidence="2" type="ORF">J2R99_000069</name>
</gene>
<dbReference type="SUPFAM" id="SSF52540">
    <property type="entry name" value="P-loop containing nucleoside triphosphate hydrolases"/>
    <property type="match status" value="1"/>
</dbReference>
<dbReference type="EMBL" id="JAUSUK010000001">
    <property type="protein sequence ID" value="MDQ0324220.1"/>
    <property type="molecule type" value="Genomic_DNA"/>
</dbReference>
<evidence type="ECO:0000256" key="1">
    <source>
        <dbReference type="SAM" id="MobiDB-lite"/>
    </source>
</evidence>
<organism evidence="2 3">
    <name type="scientific">Rhodopseudomonas julia</name>
    <dbReference type="NCBI Taxonomy" id="200617"/>
    <lineage>
        <taxon>Bacteria</taxon>
        <taxon>Pseudomonadati</taxon>
        <taxon>Pseudomonadota</taxon>
        <taxon>Alphaproteobacteria</taxon>
        <taxon>Hyphomicrobiales</taxon>
        <taxon>Nitrobacteraceae</taxon>
        <taxon>Rhodopseudomonas</taxon>
    </lineage>
</organism>
<name>A0ABU0C148_9BRAD</name>
<feature type="region of interest" description="Disordered" evidence="1">
    <location>
        <begin position="676"/>
        <end position="696"/>
    </location>
</feature>
<keyword evidence="3" id="KW-1185">Reference proteome</keyword>
<evidence type="ECO:0000313" key="3">
    <source>
        <dbReference type="Proteomes" id="UP001230253"/>
    </source>
</evidence>
<dbReference type="Proteomes" id="UP001230253">
    <property type="component" value="Unassembled WGS sequence"/>
</dbReference>
<dbReference type="RefSeq" id="WP_307152535.1">
    <property type="nucleotide sequence ID" value="NZ_JAUSUK010000001.1"/>
</dbReference>
<proteinExistence type="predicted"/>
<evidence type="ECO:0000313" key="2">
    <source>
        <dbReference type="EMBL" id="MDQ0324220.1"/>
    </source>
</evidence>
<feature type="compositionally biased region" description="Polar residues" evidence="1">
    <location>
        <begin position="676"/>
        <end position="686"/>
    </location>
</feature>
<accession>A0ABU0C148</accession>
<comment type="caution">
    <text evidence="2">The sequence shown here is derived from an EMBL/GenBank/DDBJ whole genome shotgun (WGS) entry which is preliminary data.</text>
</comment>
<dbReference type="InterPro" id="IPR047679">
    <property type="entry name" value="BREX_BrxC"/>
</dbReference>